<feature type="domain" description="Pericentrin/AKAP-450 centrosomal targeting" evidence="8">
    <location>
        <begin position="1506"/>
        <end position="1579"/>
    </location>
</feature>
<keyword evidence="4 6" id="KW-0175">Coiled coil</keyword>
<dbReference type="Proteomes" id="UP000193218">
    <property type="component" value="Unassembled WGS sequence"/>
</dbReference>
<dbReference type="Pfam" id="PF10495">
    <property type="entry name" value="PACT_coil_coil"/>
    <property type="match status" value="1"/>
</dbReference>
<accession>A0A1Y1ULU8</accession>
<feature type="coiled-coil region" evidence="6">
    <location>
        <begin position="1179"/>
        <end position="1259"/>
    </location>
</feature>
<dbReference type="InterPro" id="IPR019528">
    <property type="entry name" value="PACT_domain"/>
</dbReference>
<feature type="region of interest" description="Disordered" evidence="7">
    <location>
        <begin position="913"/>
        <end position="943"/>
    </location>
</feature>
<evidence type="ECO:0000256" key="2">
    <source>
        <dbReference type="ARBA" id="ARBA00022490"/>
    </source>
</evidence>
<feature type="compositionally biased region" description="Polar residues" evidence="7">
    <location>
        <begin position="248"/>
        <end position="273"/>
    </location>
</feature>
<name>A0A1Y1ULU8_9TREE</name>
<evidence type="ECO:0000259" key="8">
    <source>
        <dbReference type="Pfam" id="PF10495"/>
    </source>
</evidence>
<organism evidence="9 10">
    <name type="scientific">Kockovaella imperatae</name>
    <dbReference type="NCBI Taxonomy" id="4999"/>
    <lineage>
        <taxon>Eukaryota</taxon>
        <taxon>Fungi</taxon>
        <taxon>Dikarya</taxon>
        <taxon>Basidiomycota</taxon>
        <taxon>Agaricomycotina</taxon>
        <taxon>Tremellomycetes</taxon>
        <taxon>Tremellales</taxon>
        <taxon>Cuniculitremaceae</taxon>
        <taxon>Kockovaella</taxon>
    </lineage>
</organism>
<feature type="compositionally biased region" description="Polar residues" evidence="7">
    <location>
        <begin position="120"/>
        <end position="133"/>
    </location>
</feature>
<dbReference type="EMBL" id="NBSH01000003">
    <property type="protein sequence ID" value="ORX39013.1"/>
    <property type="molecule type" value="Genomic_DNA"/>
</dbReference>
<keyword evidence="3" id="KW-0597">Phosphoprotein</keyword>
<feature type="region of interest" description="Disordered" evidence="7">
    <location>
        <begin position="288"/>
        <end position="395"/>
    </location>
</feature>
<keyword evidence="10" id="KW-1185">Reference proteome</keyword>
<evidence type="ECO:0000313" key="10">
    <source>
        <dbReference type="Proteomes" id="UP000193218"/>
    </source>
</evidence>
<sequence length="1601" mass="177000">MATAYPMDTPSRVLRRVQQMEDVELPSLPSIEHGLDDGMTSEEEEDESDKSTEMQSPALKKSSNESDMATPHPLRQSYIPRLAKSSPADTTPTDVSSSGSPFPPQRQNSATPSPYAVSAPGTSTPVTLQSRPSRPNLAQAAQGSNEMERTQSARSLKSSTGTTRDKWHTPGEMSRSFSGEQISPESSFEGTEMEDEKSVPLNDTSVMSRDSEFHRPLTETPYTRRLSNGHVLHQRPGKRVSNMPRPTISGQNPGALSPISSSAGTASTPQSNQTALHIPAARIPSLTHSDHSATDVSEPTGTPEGPSREITVMSTPRLARDASQNYDDSIESGGSATELHDSELPSLPSLPAPEDMSQSVAPTPSKSVISDIMSTPGMGRLQSPRHMSPFSKQHTPYAAPLTDVTMSNKQSPASLPYTPGSVGSRGSKGSDFSTPRALLDDAERRKNHVIAVLSSTEMPSRRLAVRGTPHPLRRVSNASPASFADGSPAMPGQPSSFRATSQEPHSGDFNRTQANESFVSVASSADLTTDHRASRTNGPLVRANTSFPTILLPTGRNASSGSLRNLSESRADGVKIHRHLNAMNKQLLETNAGLAREAEAWRDEVDRLIGILRDAGIDFEEVDVLANLSAQMDQANHSRQDMLSERFRDRRDNSDINGSLELPRDGSSLQAQHEDVPPMSDLLATRMSLVDEKRSNDETFPAGALLEGLSDADFDFVVTEVVERLDLLEDHLIQKTGQIKDLQRELDVAHGFGSSEGNTTAVNQKVDELSQKLEEANQERAELQASYARKTEEHAKKFGEICSGFEEQVSGLEKELSAAKLEADRLRSEASKLEKLQSRASQGEREAELKKQLGEINVELRLATEASQARAAEVEDLKQTSLVASKERAELDHRMESIQKELAETLAQLRSAEQELGKARAEALSEQAQPSPASEGEGDPEKTRDLESINAQLEEELEQQDKEIQNLNDKLATLQADLDAMSDAKENAENLQNDVEHLNRMLDEAEENLAEKEAELESLRGKTSLSQSLNSVGPQQSDKIAEMEQQLEDAFKEIGRLKHELGSASHRKAVLDMKDMRIQSLEKEKALLQGRLASARDTSVGLKAAGSPFKATPLARKSFSTKALTPGPMMEMSWLQTTIGDANESVLLAQMEYLQKELDVANGHLDANFSRLEAAGLNGLNLAERLASAQDRIAELEAELRAMRVKSKTSDAEHMLDKDEKAIMEARLKAALKSVNEQLAAAKADYDAEQERLHNDNARLRDFITEVRAKSDAKYDRVLADMERLQSDTEATITRLTLEKAKVEGDLESVQRELRLSASKIQRLEREMQQRLEARDGHDAADSIQIQELEKKLRELRVKVRSLELSLDDRTEALRTAEERIASMRREKQSTADELALFENDLRAQRIENERFGVELRRLQAAQKQSDPNVEAELAACQRDLDTARRGRDHCEQLLKEARQDCSDLELWKTSHQCNSGLEIALADQRTRFKAQHKELAAQVKYLKAKFTREATFRNALSLQKRYLLLLVGGYSLNEQAILKQIASMGYPIPDMPRPRRTLKAVGIAVLGAIRARNSAQDWRRERKLKDEAVNSYHERKLELL</sequence>
<protein>
    <recommendedName>
        <fullName evidence="8">Pericentrin/AKAP-450 centrosomal targeting domain-containing protein</fullName>
    </recommendedName>
</protein>
<feature type="compositionally biased region" description="Acidic residues" evidence="7">
    <location>
        <begin position="39"/>
        <end position="48"/>
    </location>
</feature>
<comment type="caution">
    <text evidence="9">The sequence shown here is derived from an EMBL/GenBank/DDBJ whole genome shotgun (WGS) entry which is preliminary data.</text>
</comment>
<feature type="compositionally biased region" description="Polar residues" evidence="7">
    <location>
        <begin position="322"/>
        <end position="335"/>
    </location>
</feature>
<evidence type="ECO:0000256" key="7">
    <source>
        <dbReference type="SAM" id="MobiDB-lite"/>
    </source>
</evidence>
<dbReference type="InParanoid" id="A0A1Y1ULU8"/>
<feature type="coiled-coil region" evidence="6">
    <location>
        <begin position="725"/>
        <end position="853"/>
    </location>
</feature>
<feature type="region of interest" description="Disordered" evidence="7">
    <location>
        <begin position="461"/>
        <end position="541"/>
    </location>
</feature>
<dbReference type="RefSeq" id="XP_021872876.1">
    <property type="nucleotide sequence ID" value="XM_022015003.1"/>
</dbReference>
<feature type="compositionally biased region" description="Low complexity" evidence="7">
    <location>
        <begin position="344"/>
        <end position="354"/>
    </location>
</feature>
<gene>
    <name evidence="9" type="ORF">BD324DRAFT_618212</name>
</gene>
<feature type="compositionally biased region" description="Basic and acidic residues" evidence="7">
    <location>
        <begin position="913"/>
        <end position="923"/>
    </location>
</feature>
<keyword evidence="5" id="KW-0206">Cytoskeleton</keyword>
<evidence type="ECO:0000256" key="4">
    <source>
        <dbReference type="ARBA" id="ARBA00023054"/>
    </source>
</evidence>
<dbReference type="GeneID" id="33556811"/>
<feature type="region of interest" description="Disordered" evidence="7">
    <location>
        <begin position="1"/>
        <end position="273"/>
    </location>
</feature>
<proteinExistence type="predicted"/>
<reference evidence="9 10" key="1">
    <citation type="submission" date="2017-03" db="EMBL/GenBank/DDBJ databases">
        <title>Widespread Adenine N6-methylation of Active Genes in Fungi.</title>
        <authorList>
            <consortium name="DOE Joint Genome Institute"/>
            <person name="Mondo S.J."/>
            <person name="Dannebaum R.O."/>
            <person name="Kuo R.C."/>
            <person name="Louie K.B."/>
            <person name="Bewick A.J."/>
            <person name="Labutti K."/>
            <person name="Haridas S."/>
            <person name="Kuo A."/>
            <person name="Salamov A."/>
            <person name="Ahrendt S.R."/>
            <person name="Lau R."/>
            <person name="Bowen B.P."/>
            <person name="Lipzen A."/>
            <person name="Sullivan W."/>
            <person name="Andreopoulos W.B."/>
            <person name="Clum A."/>
            <person name="Lindquist E."/>
            <person name="Daum C."/>
            <person name="Northen T.R."/>
            <person name="Ramamoorthy G."/>
            <person name="Schmitz R.J."/>
            <person name="Gryganskyi A."/>
            <person name="Culley D."/>
            <person name="Magnuson J."/>
            <person name="James T.Y."/>
            <person name="O'Malley M.A."/>
            <person name="Stajich J.E."/>
            <person name="Spatafora J.W."/>
            <person name="Visel A."/>
            <person name="Grigoriev I.V."/>
        </authorList>
    </citation>
    <scope>NUCLEOTIDE SEQUENCE [LARGE SCALE GENOMIC DNA]</scope>
    <source>
        <strain evidence="9 10">NRRL Y-17943</strain>
    </source>
</reference>
<dbReference type="GO" id="GO:0005815">
    <property type="term" value="C:microtubule organizing center"/>
    <property type="evidence" value="ECO:0007669"/>
    <property type="project" value="UniProtKB-SubCell"/>
</dbReference>
<dbReference type="OrthoDB" id="2020852at2759"/>
<evidence type="ECO:0000256" key="5">
    <source>
        <dbReference type="ARBA" id="ARBA00023212"/>
    </source>
</evidence>
<dbReference type="PANTHER" id="PTHR23159:SF31">
    <property type="entry name" value="CENTROSOME-ASSOCIATED PROTEIN CEP250 ISOFORM X1"/>
    <property type="match status" value="1"/>
</dbReference>
<feature type="compositionally biased region" description="Polar residues" evidence="7">
    <location>
        <begin position="356"/>
        <end position="368"/>
    </location>
</feature>
<dbReference type="PANTHER" id="PTHR23159">
    <property type="entry name" value="CENTROSOMAL PROTEIN 2"/>
    <property type="match status" value="1"/>
</dbReference>
<comment type="subcellular location">
    <subcellularLocation>
        <location evidence="1">Cytoplasm</location>
        <location evidence="1">Cytoskeleton</location>
        <location evidence="1">Microtubule organizing center</location>
    </subcellularLocation>
</comment>
<feature type="compositionally biased region" description="Polar residues" evidence="7">
    <location>
        <begin position="152"/>
        <end position="162"/>
    </location>
</feature>
<dbReference type="GO" id="GO:0005737">
    <property type="term" value="C:cytoplasm"/>
    <property type="evidence" value="ECO:0007669"/>
    <property type="project" value="UniProtKB-ARBA"/>
</dbReference>
<evidence type="ECO:0000313" key="9">
    <source>
        <dbReference type="EMBL" id="ORX39013.1"/>
    </source>
</evidence>
<dbReference type="STRING" id="4999.A0A1Y1ULU8"/>
<keyword evidence="2" id="KW-0963">Cytoplasm</keyword>
<feature type="coiled-coil region" evidence="6">
    <location>
        <begin position="1293"/>
        <end position="1401"/>
    </location>
</feature>
<feature type="compositionally biased region" description="Polar residues" evidence="7">
    <location>
        <begin position="493"/>
        <end position="527"/>
    </location>
</feature>
<feature type="region of interest" description="Disordered" evidence="7">
    <location>
        <begin position="407"/>
        <end position="435"/>
    </location>
</feature>
<evidence type="ECO:0000256" key="3">
    <source>
        <dbReference type="ARBA" id="ARBA00022553"/>
    </source>
</evidence>
<evidence type="ECO:0000256" key="1">
    <source>
        <dbReference type="ARBA" id="ARBA00004267"/>
    </source>
</evidence>
<feature type="compositionally biased region" description="Polar residues" evidence="7">
    <location>
        <begin position="175"/>
        <end position="189"/>
    </location>
</feature>
<evidence type="ECO:0000256" key="6">
    <source>
        <dbReference type="SAM" id="Coils"/>
    </source>
</evidence>
<feature type="compositionally biased region" description="Basic and acidic residues" evidence="7">
    <location>
        <begin position="636"/>
        <end position="654"/>
    </location>
</feature>
<feature type="region of interest" description="Disordered" evidence="7">
    <location>
        <begin position="634"/>
        <end position="674"/>
    </location>
</feature>
<feature type="compositionally biased region" description="Polar residues" evidence="7">
    <location>
        <begin position="87"/>
        <end position="112"/>
    </location>
</feature>